<dbReference type="GO" id="GO:0003899">
    <property type="term" value="F:DNA-directed RNA polymerase activity"/>
    <property type="evidence" value="ECO:0007669"/>
    <property type="project" value="UniProtKB-EC"/>
</dbReference>
<keyword evidence="5" id="KW-0804">Transcription</keyword>
<name>A0AAE0C7S4_9CHLO</name>
<evidence type="ECO:0000313" key="8">
    <source>
        <dbReference type="Proteomes" id="UP001190700"/>
    </source>
</evidence>
<dbReference type="InterPro" id="IPR007120">
    <property type="entry name" value="DNA-dir_RNAP_su2_dom"/>
</dbReference>
<sequence length="222" mass="23951">MQGQGAWTVLCVGAKISATEDEVVVLKERAALFSALTPDGPRVVNGATDRIVTLCVAPGLLVRLLADGRRACGLPSFDAEPATGMDCFCWTFSLVPYLYQNQSPRTLFGCNISPQCIQWPATTVGDTYVLVHCSRPLVATETQMSFEEEGYAEPGEACVVAYCNLEHKYEDCVMVSKASAQRGLFMRTVSATAYCPQEGGHPPVGATMAPGQHPWWKGPQGK</sequence>
<evidence type="ECO:0000256" key="2">
    <source>
        <dbReference type="ARBA" id="ARBA00022478"/>
    </source>
</evidence>
<dbReference type="GO" id="GO:0006351">
    <property type="term" value="P:DNA-templated transcription"/>
    <property type="evidence" value="ECO:0007669"/>
    <property type="project" value="InterPro"/>
</dbReference>
<organism evidence="7 8">
    <name type="scientific">Cymbomonas tetramitiformis</name>
    <dbReference type="NCBI Taxonomy" id="36881"/>
    <lineage>
        <taxon>Eukaryota</taxon>
        <taxon>Viridiplantae</taxon>
        <taxon>Chlorophyta</taxon>
        <taxon>Pyramimonadophyceae</taxon>
        <taxon>Pyramimonadales</taxon>
        <taxon>Pyramimonadaceae</taxon>
        <taxon>Cymbomonas</taxon>
    </lineage>
</organism>
<dbReference type="Gene3D" id="2.40.50.150">
    <property type="match status" value="1"/>
</dbReference>
<dbReference type="InterPro" id="IPR037033">
    <property type="entry name" value="DNA-dir_RNAP_su2_hyb_sf"/>
</dbReference>
<dbReference type="GO" id="GO:0003677">
    <property type="term" value="F:DNA binding"/>
    <property type="evidence" value="ECO:0007669"/>
    <property type="project" value="InterPro"/>
</dbReference>
<dbReference type="Pfam" id="PF00562">
    <property type="entry name" value="RNA_pol_Rpb2_6"/>
    <property type="match status" value="1"/>
</dbReference>
<gene>
    <name evidence="7" type="ORF">CYMTET_41470</name>
</gene>
<dbReference type="Gene3D" id="2.40.270.10">
    <property type="entry name" value="DNA-directed RNA polymerase, subunit 2, domain 6"/>
    <property type="match status" value="1"/>
</dbReference>
<keyword evidence="2" id="KW-0240">DNA-directed RNA polymerase</keyword>
<comment type="caution">
    <text evidence="7">The sequence shown here is derived from an EMBL/GenBank/DDBJ whole genome shotgun (WGS) entry which is preliminary data.</text>
</comment>
<evidence type="ECO:0000256" key="1">
    <source>
        <dbReference type="ARBA" id="ARBA00012418"/>
    </source>
</evidence>
<dbReference type="SUPFAM" id="SSF64484">
    <property type="entry name" value="beta and beta-prime subunits of DNA dependent RNA-polymerase"/>
    <property type="match status" value="1"/>
</dbReference>
<accession>A0AAE0C7S4</accession>
<keyword evidence="4" id="KW-0548">Nucleotidyltransferase</keyword>
<evidence type="ECO:0000256" key="3">
    <source>
        <dbReference type="ARBA" id="ARBA00022679"/>
    </source>
</evidence>
<keyword evidence="3" id="KW-0808">Transferase</keyword>
<evidence type="ECO:0000313" key="7">
    <source>
        <dbReference type="EMBL" id="KAK3249095.1"/>
    </source>
</evidence>
<keyword evidence="8" id="KW-1185">Reference proteome</keyword>
<evidence type="ECO:0000256" key="5">
    <source>
        <dbReference type="ARBA" id="ARBA00023163"/>
    </source>
</evidence>
<evidence type="ECO:0000259" key="6">
    <source>
        <dbReference type="Pfam" id="PF00562"/>
    </source>
</evidence>
<evidence type="ECO:0000256" key="4">
    <source>
        <dbReference type="ARBA" id="ARBA00022695"/>
    </source>
</evidence>
<dbReference type="Proteomes" id="UP001190700">
    <property type="component" value="Unassembled WGS sequence"/>
</dbReference>
<feature type="domain" description="DNA-directed RNA polymerase subunit 2 hybrid-binding" evidence="6">
    <location>
        <begin position="93"/>
        <end position="192"/>
    </location>
</feature>
<dbReference type="InterPro" id="IPR014724">
    <property type="entry name" value="RNA_pol_RPB2_OB-fold"/>
</dbReference>
<proteinExistence type="predicted"/>
<reference evidence="7 8" key="1">
    <citation type="journal article" date="2015" name="Genome Biol. Evol.">
        <title>Comparative Genomics of a Bacterivorous Green Alga Reveals Evolutionary Causalities and Consequences of Phago-Mixotrophic Mode of Nutrition.</title>
        <authorList>
            <person name="Burns J.A."/>
            <person name="Paasch A."/>
            <person name="Narechania A."/>
            <person name="Kim E."/>
        </authorList>
    </citation>
    <scope>NUCLEOTIDE SEQUENCE [LARGE SCALE GENOMIC DNA]</scope>
    <source>
        <strain evidence="7 8">PLY_AMNH</strain>
    </source>
</reference>
<dbReference type="GO" id="GO:0000428">
    <property type="term" value="C:DNA-directed RNA polymerase complex"/>
    <property type="evidence" value="ECO:0007669"/>
    <property type="project" value="UniProtKB-KW"/>
</dbReference>
<protein>
    <recommendedName>
        <fullName evidence="1">DNA-directed RNA polymerase</fullName>
        <ecNumber evidence="1">2.7.7.6</ecNumber>
    </recommendedName>
</protein>
<dbReference type="EMBL" id="LGRX02027588">
    <property type="protein sequence ID" value="KAK3249095.1"/>
    <property type="molecule type" value="Genomic_DNA"/>
</dbReference>
<dbReference type="AlphaFoldDB" id="A0AAE0C7S4"/>
<dbReference type="EC" id="2.7.7.6" evidence="1"/>